<accession>A0A0E9Q863</accession>
<proteinExistence type="predicted"/>
<reference evidence="1" key="1">
    <citation type="submission" date="2014-11" db="EMBL/GenBank/DDBJ databases">
        <authorList>
            <person name="Amaro Gonzalez C."/>
        </authorList>
    </citation>
    <scope>NUCLEOTIDE SEQUENCE</scope>
</reference>
<dbReference type="AlphaFoldDB" id="A0A0E9Q863"/>
<reference evidence="1" key="2">
    <citation type="journal article" date="2015" name="Fish Shellfish Immunol.">
        <title>Early steps in the European eel (Anguilla anguilla)-Vibrio vulnificus interaction in the gills: Role of the RtxA13 toxin.</title>
        <authorList>
            <person name="Callol A."/>
            <person name="Pajuelo D."/>
            <person name="Ebbesson L."/>
            <person name="Teles M."/>
            <person name="MacKenzie S."/>
            <person name="Amaro C."/>
        </authorList>
    </citation>
    <scope>NUCLEOTIDE SEQUENCE</scope>
</reference>
<sequence>MQYAYGQLRNMLLNNTSRLAFIV</sequence>
<organism evidence="1">
    <name type="scientific">Anguilla anguilla</name>
    <name type="common">European freshwater eel</name>
    <name type="synonym">Muraena anguilla</name>
    <dbReference type="NCBI Taxonomy" id="7936"/>
    <lineage>
        <taxon>Eukaryota</taxon>
        <taxon>Metazoa</taxon>
        <taxon>Chordata</taxon>
        <taxon>Craniata</taxon>
        <taxon>Vertebrata</taxon>
        <taxon>Euteleostomi</taxon>
        <taxon>Actinopterygii</taxon>
        <taxon>Neopterygii</taxon>
        <taxon>Teleostei</taxon>
        <taxon>Anguilliformes</taxon>
        <taxon>Anguillidae</taxon>
        <taxon>Anguilla</taxon>
    </lineage>
</organism>
<protein>
    <submittedName>
        <fullName evidence="1">Uncharacterized protein</fullName>
    </submittedName>
</protein>
<name>A0A0E9Q863_ANGAN</name>
<evidence type="ECO:0000313" key="1">
    <source>
        <dbReference type="EMBL" id="JAH12278.1"/>
    </source>
</evidence>
<dbReference type="EMBL" id="GBXM01096299">
    <property type="protein sequence ID" value="JAH12278.1"/>
    <property type="molecule type" value="Transcribed_RNA"/>
</dbReference>